<sequence>MLDAFTKKKLEKVLDKFIDRQIPIHLREELMIKYKFRGDTLTLVQDRPSFVPGHRVELPVAQFRFEDKLWKVYWKDSKDRWHLVEDIEPDENFEKQLKIVELDNRGLFWG</sequence>
<dbReference type="EMBL" id="AP019400">
    <property type="protein sequence ID" value="BBI34317.1"/>
    <property type="molecule type" value="Genomic_DNA"/>
</dbReference>
<evidence type="ECO:0000313" key="1">
    <source>
        <dbReference type="EMBL" id="BBI34317.1"/>
    </source>
</evidence>
<name>A0A3T1D8A4_9BACL</name>
<dbReference type="InterPro" id="IPR021388">
    <property type="entry name" value="DUF3024"/>
</dbReference>
<evidence type="ECO:0000313" key="2">
    <source>
        <dbReference type="Proteomes" id="UP000289856"/>
    </source>
</evidence>
<dbReference type="Pfam" id="PF11225">
    <property type="entry name" value="DUF3024"/>
    <property type="match status" value="1"/>
</dbReference>
<organism evidence="1 2">
    <name type="scientific">Cohnella abietis</name>
    <dbReference type="NCBI Taxonomy" id="2507935"/>
    <lineage>
        <taxon>Bacteria</taxon>
        <taxon>Bacillati</taxon>
        <taxon>Bacillota</taxon>
        <taxon>Bacilli</taxon>
        <taxon>Bacillales</taxon>
        <taxon>Paenibacillaceae</taxon>
        <taxon>Cohnella</taxon>
    </lineage>
</organism>
<keyword evidence="2" id="KW-1185">Reference proteome</keyword>
<dbReference type="AlphaFoldDB" id="A0A3T1D8A4"/>
<protein>
    <recommendedName>
        <fullName evidence="3">DUF3024 domain-containing protein</fullName>
    </recommendedName>
</protein>
<dbReference type="RefSeq" id="WP_232057876.1">
    <property type="nucleotide sequence ID" value="NZ_AP019400.1"/>
</dbReference>
<reference evidence="1 2" key="1">
    <citation type="submission" date="2019-01" db="EMBL/GenBank/DDBJ databases">
        <title>Complete genome sequence of Cohnella hallensis HS21 isolated from Korean fir (Abies koreana) rhizospheric soil.</title>
        <authorList>
            <person name="Jiang L."/>
            <person name="Kang S.W."/>
            <person name="Kim S."/>
            <person name="Jung J."/>
            <person name="Kim C.Y."/>
            <person name="Kim D.H."/>
            <person name="Kim S.W."/>
            <person name="Lee J."/>
        </authorList>
    </citation>
    <scope>NUCLEOTIDE SEQUENCE [LARGE SCALE GENOMIC DNA]</scope>
    <source>
        <strain evidence="1 2">HS21</strain>
    </source>
</reference>
<evidence type="ECO:0008006" key="3">
    <source>
        <dbReference type="Google" id="ProtNLM"/>
    </source>
</evidence>
<dbReference type="Proteomes" id="UP000289856">
    <property type="component" value="Chromosome"/>
</dbReference>
<proteinExistence type="predicted"/>
<gene>
    <name evidence="1" type="ORF">KCTCHS21_37160</name>
</gene>
<dbReference type="KEGG" id="cohn:KCTCHS21_37160"/>
<accession>A0A3T1D8A4</accession>